<dbReference type="GO" id="GO:0015344">
    <property type="term" value="F:siderophore uptake transmembrane transporter activity"/>
    <property type="evidence" value="ECO:0007669"/>
    <property type="project" value="TreeGrafter"/>
</dbReference>
<dbReference type="InterPro" id="IPR036942">
    <property type="entry name" value="Beta-barrel_TonB_sf"/>
</dbReference>
<gene>
    <name evidence="9" type="ORF">HNQ60_004978</name>
</gene>
<keyword evidence="5" id="KW-0472">Membrane</keyword>
<feature type="signal peptide" evidence="7">
    <location>
        <begin position="1"/>
        <end position="27"/>
    </location>
</feature>
<feature type="domain" description="TonB-dependent transporter Oar-like beta-barrel" evidence="8">
    <location>
        <begin position="256"/>
        <end position="329"/>
    </location>
</feature>
<evidence type="ECO:0000259" key="8">
    <source>
        <dbReference type="Pfam" id="PF25183"/>
    </source>
</evidence>
<evidence type="ECO:0000256" key="7">
    <source>
        <dbReference type="SAM" id="SignalP"/>
    </source>
</evidence>
<dbReference type="EMBL" id="JACHHZ010000006">
    <property type="protein sequence ID" value="MBB6096087.1"/>
    <property type="molecule type" value="Genomic_DNA"/>
</dbReference>
<dbReference type="InterPro" id="IPR039426">
    <property type="entry name" value="TonB-dep_rcpt-like"/>
</dbReference>
<dbReference type="AlphaFoldDB" id="A0A841HS31"/>
<dbReference type="SUPFAM" id="SSF56935">
    <property type="entry name" value="Porins"/>
    <property type="match status" value="1"/>
</dbReference>
<proteinExistence type="predicted"/>
<dbReference type="GO" id="GO:0044718">
    <property type="term" value="P:siderophore transmembrane transport"/>
    <property type="evidence" value="ECO:0007669"/>
    <property type="project" value="TreeGrafter"/>
</dbReference>
<dbReference type="GO" id="GO:0030246">
    <property type="term" value="F:carbohydrate binding"/>
    <property type="evidence" value="ECO:0007669"/>
    <property type="project" value="InterPro"/>
</dbReference>
<sequence length="1011" mass="111534">MSSSTKYRVLRAAIAGAMLVTAPCVFGQSTSATLQGQVTSGEAPAAGATVTATNTATGLTRSAQVGANGNYTLGGLPPGPYKIDVTANGQTTSRVVQLAVGQRATLDLGIEAAATELTDSVTVSATRLVEAKTSEVASYVSLKEIELLPQNSRNFLQFAETVPGMQFVQSANGQTELRSGAQSANGVNVYIDGVGQKNYVTRGGVGGQGKLADSSAANKGTRGNPFPQLAIGEYKVITSNYKAEFDQVSSAAIVAATKSGTNEFEAEAFYDTTNEDWRARDPREIENDTKAPSEQQQYGMALGGPIIRDRMHFFVAYEKKKIESPATVFPTNWTGPLPPAYAGFVGVFNEDFDQDLMFAKVDLTLADAHLFELSAKYRDEGDYSFGDSEAPSYGTINDNKESRWDLRYQYTGDFFTNDAHITYEDSQFTPRPVTNGNGFQLFNGGFDQQNIVLTYGGGNVFDDRSQQGWGIQNDITFNSVELAGYHTIKAGVKYKQIKMTVESQSPYNPYFSVDINDPTQTPWRVIFGTPRVVEDIRVESDNHQYGIYLQDDWDVTDRLQVNLGVRYDYEETPQYLDYVTQQLVIDALASPNPNPAAGGAPYSEALRLGGINIDEYISTGNNRDAFDSAFAPRLGFSFDLTEDERHVLFGGAGRSYDRNVFEYLARETTKGSFPRYEYWFDSPTSPPTQCSSRGGTCLGPFDPIYFDPAQLDALAAANPARGAEVFMLNNDLKTPYSDQFSLGIRDRWTLGEHDWLTSLTLAYVEYQDGIIFLLGQRYPDGSFFPPGVTWGNQPWGEHPAYQGQTLGNLLLGTNGVETKSKQVLLSVQKPYTESSGWGVTFAYTYTDGEENRLNSAKDDDTYIFDYPSIDLFGWNPSTGVPEHRLVATAIYDGPWGIGLSGKLNLASPMYYSTVNCYQASSPQSCFWDAKKPDTTLGFKQFDLAAQKTFTVMEDLDLRIRFDVLNVFNWQNPDGRDEFSGNFGDFNENFLQPTTWLQPTRTFKLSLSAAWR</sequence>
<dbReference type="SUPFAM" id="SSF49452">
    <property type="entry name" value="Starch-binding domain-like"/>
    <property type="match status" value="1"/>
</dbReference>
<keyword evidence="6" id="KW-0998">Cell outer membrane</keyword>
<dbReference type="PANTHER" id="PTHR30069">
    <property type="entry name" value="TONB-DEPENDENT OUTER MEMBRANE RECEPTOR"/>
    <property type="match status" value="1"/>
</dbReference>
<keyword evidence="2" id="KW-0813">Transport</keyword>
<accession>A0A841HS31</accession>
<evidence type="ECO:0000256" key="4">
    <source>
        <dbReference type="ARBA" id="ARBA00022692"/>
    </source>
</evidence>
<evidence type="ECO:0000256" key="3">
    <source>
        <dbReference type="ARBA" id="ARBA00022452"/>
    </source>
</evidence>
<dbReference type="InterPro" id="IPR057601">
    <property type="entry name" value="Oar-like_b-barrel"/>
</dbReference>
<protein>
    <submittedName>
        <fullName evidence="9">Outer membrane receptor protein involved in Fe transport</fullName>
    </submittedName>
</protein>
<dbReference type="PANTHER" id="PTHR30069:SF46">
    <property type="entry name" value="OAR PROTEIN"/>
    <property type="match status" value="1"/>
</dbReference>
<keyword evidence="3" id="KW-1134">Transmembrane beta strand</keyword>
<dbReference type="Pfam" id="PF13620">
    <property type="entry name" value="CarboxypepD_reg"/>
    <property type="match status" value="1"/>
</dbReference>
<name>A0A841HS31_9GAMM</name>
<evidence type="ECO:0000256" key="1">
    <source>
        <dbReference type="ARBA" id="ARBA00004571"/>
    </source>
</evidence>
<keyword evidence="4" id="KW-0812">Transmembrane</keyword>
<reference evidence="9 10" key="1">
    <citation type="submission" date="2020-08" db="EMBL/GenBank/DDBJ databases">
        <title>Genomic Encyclopedia of Type Strains, Phase IV (KMG-IV): sequencing the most valuable type-strain genomes for metagenomic binning, comparative biology and taxonomic classification.</title>
        <authorList>
            <person name="Goeker M."/>
        </authorList>
    </citation>
    <scope>NUCLEOTIDE SEQUENCE [LARGE SCALE GENOMIC DNA]</scope>
    <source>
        <strain evidence="9 10">DSM 26723</strain>
    </source>
</reference>
<comment type="subcellular location">
    <subcellularLocation>
        <location evidence="1">Cell outer membrane</location>
        <topology evidence="1">Multi-pass membrane protein</topology>
    </subcellularLocation>
</comment>
<keyword evidence="7" id="KW-0732">Signal</keyword>
<evidence type="ECO:0000256" key="5">
    <source>
        <dbReference type="ARBA" id="ARBA00023136"/>
    </source>
</evidence>
<feature type="domain" description="TonB-dependent transporter Oar-like beta-barrel" evidence="8">
    <location>
        <begin position="343"/>
        <end position="898"/>
    </location>
</feature>
<dbReference type="Gene3D" id="2.60.40.1120">
    <property type="entry name" value="Carboxypeptidase-like, regulatory domain"/>
    <property type="match status" value="1"/>
</dbReference>
<comment type="caution">
    <text evidence="9">The sequence shown here is derived from an EMBL/GenBank/DDBJ whole genome shotgun (WGS) entry which is preliminary data.</text>
</comment>
<evidence type="ECO:0000256" key="2">
    <source>
        <dbReference type="ARBA" id="ARBA00022448"/>
    </source>
</evidence>
<dbReference type="RefSeq" id="WP_184335460.1">
    <property type="nucleotide sequence ID" value="NZ_JACHHZ010000006.1"/>
</dbReference>
<dbReference type="GO" id="GO:0009279">
    <property type="term" value="C:cell outer membrane"/>
    <property type="evidence" value="ECO:0007669"/>
    <property type="project" value="UniProtKB-SubCell"/>
</dbReference>
<dbReference type="InterPro" id="IPR013784">
    <property type="entry name" value="Carb-bd-like_fold"/>
</dbReference>
<dbReference type="Proteomes" id="UP000588068">
    <property type="component" value="Unassembled WGS sequence"/>
</dbReference>
<keyword evidence="9" id="KW-0675">Receptor</keyword>
<evidence type="ECO:0000256" key="6">
    <source>
        <dbReference type="ARBA" id="ARBA00023237"/>
    </source>
</evidence>
<organism evidence="9 10">
    <name type="scientific">Povalibacter uvarum</name>
    <dbReference type="NCBI Taxonomy" id="732238"/>
    <lineage>
        <taxon>Bacteria</taxon>
        <taxon>Pseudomonadati</taxon>
        <taxon>Pseudomonadota</taxon>
        <taxon>Gammaproteobacteria</taxon>
        <taxon>Steroidobacterales</taxon>
        <taxon>Steroidobacteraceae</taxon>
        <taxon>Povalibacter</taxon>
    </lineage>
</organism>
<dbReference type="Pfam" id="PF25183">
    <property type="entry name" value="OMP_b-brl_4"/>
    <property type="match status" value="2"/>
</dbReference>
<evidence type="ECO:0000313" key="10">
    <source>
        <dbReference type="Proteomes" id="UP000588068"/>
    </source>
</evidence>
<evidence type="ECO:0000313" key="9">
    <source>
        <dbReference type="EMBL" id="MBB6096087.1"/>
    </source>
</evidence>
<feature type="chain" id="PRO_5032872929" evidence="7">
    <location>
        <begin position="28"/>
        <end position="1011"/>
    </location>
</feature>
<keyword evidence="10" id="KW-1185">Reference proteome</keyword>
<dbReference type="Gene3D" id="2.40.170.20">
    <property type="entry name" value="TonB-dependent receptor, beta-barrel domain"/>
    <property type="match status" value="1"/>
</dbReference>